<dbReference type="STRING" id="640132.Srot_2491"/>
<evidence type="ECO:0000313" key="7">
    <source>
        <dbReference type="EMBL" id="ADG98928.1"/>
    </source>
</evidence>
<protein>
    <submittedName>
        <fullName evidence="7">Interferon-induced transmembrane protein</fullName>
    </submittedName>
</protein>
<feature type="transmembrane region" description="Helical" evidence="6">
    <location>
        <begin position="30"/>
        <end position="55"/>
    </location>
</feature>
<dbReference type="Pfam" id="PF04505">
    <property type="entry name" value="CD225"/>
    <property type="match status" value="1"/>
</dbReference>
<gene>
    <name evidence="7" type="ordered locus">Srot_2491</name>
</gene>
<evidence type="ECO:0000256" key="6">
    <source>
        <dbReference type="SAM" id="Phobius"/>
    </source>
</evidence>
<dbReference type="GO" id="GO:0016020">
    <property type="term" value="C:membrane"/>
    <property type="evidence" value="ECO:0007669"/>
    <property type="project" value="UniProtKB-SubCell"/>
</dbReference>
<feature type="compositionally biased region" description="Pro residues" evidence="5">
    <location>
        <begin position="16"/>
        <end position="27"/>
    </location>
</feature>
<keyword evidence="3 6" id="KW-1133">Transmembrane helix</keyword>
<evidence type="ECO:0000256" key="3">
    <source>
        <dbReference type="ARBA" id="ARBA00022989"/>
    </source>
</evidence>
<evidence type="ECO:0000256" key="4">
    <source>
        <dbReference type="ARBA" id="ARBA00023136"/>
    </source>
</evidence>
<evidence type="ECO:0000313" key="8">
    <source>
        <dbReference type="Proteomes" id="UP000002247"/>
    </source>
</evidence>
<dbReference type="InterPro" id="IPR007593">
    <property type="entry name" value="CD225/Dispanin_fam"/>
</dbReference>
<comment type="subcellular location">
    <subcellularLocation>
        <location evidence="1">Membrane</location>
    </subcellularLocation>
</comment>
<organism evidence="7 8">
    <name type="scientific">Segniliparus rotundus (strain ATCC BAA-972 / CDC 1076 / CIP 108378 / DSM 44985 / JCM 13578)</name>
    <dbReference type="NCBI Taxonomy" id="640132"/>
    <lineage>
        <taxon>Bacteria</taxon>
        <taxon>Bacillati</taxon>
        <taxon>Actinomycetota</taxon>
        <taxon>Actinomycetes</taxon>
        <taxon>Mycobacteriales</taxon>
        <taxon>Segniliparaceae</taxon>
        <taxon>Segniliparus</taxon>
    </lineage>
</organism>
<dbReference type="EMBL" id="CP001958">
    <property type="protein sequence ID" value="ADG98928.1"/>
    <property type="molecule type" value="Genomic_DNA"/>
</dbReference>
<accession>D6ZBH6</accession>
<keyword evidence="8" id="KW-1185">Reference proteome</keyword>
<name>D6ZBH6_SEGRD</name>
<dbReference type="RefSeq" id="WP_013139378.1">
    <property type="nucleotide sequence ID" value="NC_014168.1"/>
</dbReference>
<feature type="transmembrane region" description="Helical" evidence="6">
    <location>
        <begin position="75"/>
        <end position="98"/>
    </location>
</feature>
<keyword evidence="4 6" id="KW-0472">Membrane</keyword>
<evidence type="ECO:0000256" key="2">
    <source>
        <dbReference type="ARBA" id="ARBA00022692"/>
    </source>
</evidence>
<dbReference type="HOGENOM" id="CLU_135632_1_0_11"/>
<sequence>MTQAPEQHIAYAQPGQPQPPRQAGPPPSNVGWAVASVVCFFPFAFVAFTHALNVFPLWAQGDQQGAQEASGKAKFWGWFSIGACVVSTLLFLLLWLVLHLVKAR</sequence>
<dbReference type="eggNOG" id="ENOG502ZD3Y">
    <property type="taxonomic scope" value="Bacteria"/>
</dbReference>
<dbReference type="KEGG" id="srt:Srot_2491"/>
<proteinExistence type="predicted"/>
<keyword evidence="2 6" id="KW-0812">Transmembrane</keyword>
<dbReference type="OrthoDB" id="4775437at2"/>
<feature type="region of interest" description="Disordered" evidence="5">
    <location>
        <begin position="1"/>
        <end position="27"/>
    </location>
</feature>
<evidence type="ECO:0000256" key="5">
    <source>
        <dbReference type="SAM" id="MobiDB-lite"/>
    </source>
</evidence>
<reference evidence="7 8" key="1">
    <citation type="journal article" date="2010" name="Stand. Genomic Sci.">
        <title>Complete genome sequence of Segniliparus rotundus type strain (CDC 1076).</title>
        <authorList>
            <person name="Sikorski J."/>
            <person name="Lapidus A."/>
            <person name="Copeland A."/>
            <person name="Misra M."/>
            <person name="Glavina Del Rio T."/>
            <person name="Nolan M."/>
            <person name="Lucas S."/>
            <person name="Chen F."/>
            <person name="Tice H."/>
            <person name="Cheng J.F."/>
            <person name="Jando M."/>
            <person name="Schneider S."/>
            <person name="Bruce D."/>
            <person name="Goodwin L."/>
            <person name="Pitluck S."/>
            <person name="Liolios K."/>
            <person name="Mikhailova N."/>
            <person name="Pati A."/>
            <person name="Ivanova N."/>
            <person name="Mavromatis K."/>
            <person name="Chen A."/>
            <person name="Palaniappan K."/>
            <person name="Chertkov O."/>
            <person name="Land M."/>
            <person name="Hauser L."/>
            <person name="Chang Y.J."/>
            <person name="Jeffries C.D."/>
            <person name="Brettin T."/>
            <person name="Detter J.C."/>
            <person name="Han C."/>
            <person name="Rohde M."/>
            <person name="Goker M."/>
            <person name="Bristow J."/>
            <person name="Eisen J.A."/>
            <person name="Markowitz V."/>
            <person name="Hugenholtz P."/>
            <person name="Kyrpides N.C."/>
            <person name="Klenk H.P."/>
        </authorList>
    </citation>
    <scope>NUCLEOTIDE SEQUENCE [LARGE SCALE GENOMIC DNA]</scope>
    <source>
        <strain evidence="8">ATCC BAA-972 / CDC 1076 / CIP 108378 / DSM 44985 / JCM 13578</strain>
    </source>
</reference>
<dbReference type="AlphaFoldDB" id="D6ZBH6"/>
<dbReference type="Proteomes" id="UP000002247">
    <property type="component" value="Chromosome"/>
</dbReference>
<evidence type="ECO:0000256" key="1">
    <source>
        <dbReference type="ARBA" id="ARBA00004370"/>
    </source>
</evidence>